<proteinExistence type="predicted"/>
<evidence type="ECO:0000313" key="3">
    <source>
        <dbReference type="Proteomes" id="UP000295703"/>
    </source>
</evidence>
<protein>
    <submittedName>
        <fullName evidence="2">Uncharacterized protein</fullName>
    </submittedName>
</protein>
<dbReference type="EMBL" id="RYZW01000218">
    <property type="protein sequence ID" value="TDZ37651.1"/>
    <property type="molecule type" value="Genomic_DNA"/>
</dbReference>
<evidence type="ECO:0000313" key="2">
    <source>
        <dbReference type="EMBL" id="TDZ37651.1"/>
    </source>
</evidence>
<sequence>MSVSGSASSIIRKRRYTDTRNGRRQTAVDAGGRLVGHKVRGFKLFCIGLFHETWQGSCANEILHVVGARRRLFLTMASHRVLPSAKRLK</sequence>
<dbReference type="AlphaFoldDB" id="A0A4R8QFN6"/>
<name>A0A4R8QFN6_COLTR</name>
<feature type="region of interest" description="Disordered" evidence="1">
    <location>
        <begin position="1"/>
        <end position="24"/>
    </location>
</feature>
<gene>
    <name evidence="2" type="ORF">CTRI78_v011056</name>
</gene>
<evidence type="ECO:0000256" key="1">
    <source>
        <dbReference type="SAM" id="MobiDB-lite"/>
    </source>
</evidence>
<keyword evidence="3" id="KW-1185">Reference proteome</keyword>
<accession>A0A4R8QFN6</accession>
<comment type="caution">
    <text evidence="2">The sequence shown here is derived from an EMBL/GenBank/DDBJ whole genome shotgun (WGS) entry which is preliminary data.</text>
</comment>
<dbReference type="Proteomes" id="UP000295703">
    <property type="component" value="Unassembled WGS sequence"/>
</dbReference>
<organism evidence="2 3">
    <name type="scientific">Colletotrichum trifolii</name>
    <dbReference type="NCBI Taxonomy" id="5466"/>
    <lineage>
        <taxon>Eukaryota</taxon>
        <taxon>Fungi</taxon>
        <taxon>Dikarya</taxon>
        <taxon>Ascomycota</taxon>
        <taxon>Pezizomycotina</taxon>
        <taxon>Sordariomycetes</taxon>
        <taxon>Hypocreomycetidae</taxon>
        <taxon>Glomerellales</taxon>
        <taxon>Glomerellaceae</taxon>
        <taxon>Colletotrichum</taxon>
        <taxon>Colletotrichum orbiculare species complex</taxon>
    </lineage>
</organism>
<reference evidence="2 3" key="1">
    <citation type="submission" date="2018-12" db="EMBL/GenBank/DDBJ databases">
        <title>Genome sequence and assembly of Colletotrichum trifolii.</title>
        <authorList>
            <person name="Gan P."/>
            <person name="Shirasu K."/>
        </authorList>
    </citation>
    <scope>NUCLEOTIDE SEQUENCE [LARGE SCALE GENOMIC DNA]</scope>
    <source>
        <strain evidence="2 3">543-2</strain>
    </source>
</reference>